<dbReference type="InterPro" id="IPR002477">
    <property type="entry name" value="Peptidoglycan-bd-like"/>
</dbReference>
<name>A0A9D9EDA1_9BACT</name>
<proteinExistence type="predicted"/>
<organism evidence="3 4">
    <name type="scientific">Candidatus Cryptobacteroides merdavium</name>
    <dbReference type="NCBI Taxonomy" id="2840769"/>
    <lineage>
        <taxon>Bacteria</taxon>
        <taxon>Pseudomonadati</taxon>
        <taxon>Bacteroidota</taxon>
        <taxon>Bacteroidia</taxon>
        <taxon>Bacteroidales</taxon>
        <taxon>Candidatus Cryptobacteroides</taxon>
    </lineage>
</organism>
<dbReference type="InterPro" id="IPR036366">
    <property type="entry name" value="PGBDSf"/>
</dbReference>
<feature type="transmembrane region" description="Helical" evidence="1">
    <location>
        <begin position="282"/>
        <end position="304"/>
    </location>
</feature>
<evidence type="ECO:0000313" key="4">
    <source>
        <dbReference type="Proteomes" id="UP000823619"/>
    </source>
</evidence>
<keyword evidence="1" id="KW-0812">Transmembrane</keyword>
<dbReference type="Proteomes" id="UP000823619">
    <property type="component" value="Unassembled WGS sequence"/>
</dbReference>
<evidence type="ECO:0000259" key="2">
    <source>
        <dbReference type="Pfam" id="PF01471"/>
    </source>
</evidence>
<evidence type="ECO:0000313" key="3">
    <source>
        <dbReference type="EMBL" id="MBO8445654.1"/>
    </source>
</evidence>
<dbReference type="Pfam" id="PF01471">
    <property type="entry name" value="PG_binding_1"/>
    <property type="match status" value="1"/>
</dbReference>
<keyword evidence="1" id="KW-1133">Transmembrane helix</keyword>
<comment type="caution">
    <text evidence="3">The sequence shown here is derived from an EMBL/GenBank/DDBJ whole genome shotgun (WGS) entry which is preliminary data.</text>
</comment>
<dbReference type="InterPro" id="IPR036365">
    <property type="entry name" value="PGBD-like_sf"/>
</dbReference>
<dbReference type="EMBL" id="JADIMO010000100">
    <property type="protein sequence ID" value="MBO8445654.1"/>
    <property type="molecule type" value="Genomic_DNA"/>
</dbReference>
<sequence length="357" mass="39654">MASQYFTVSPGSKPDPQVKDVQRMLNIIRTRYNMNWEYLSEDGIYGKDTARAVKSFQVHKGIVPASGMLGPTTLGYIRDLYGTVPMIKAASEDLKPYHDTAGLADRFIVVKIADMIAGYVEGINGLIEEEIQYVARHGKLDTSVLKSRYYSFVTRNDSNMRELKKMIRDADTPGYKTRKRSTVKKARKAMAELTAELKRFDPLDILKRYDIPGRVGKYLKNKGIVSGMDIKTLKNNPILKQVTGSRLLTVFGMKDIMLDLCSVDEWGTEEWKARLSEHFFDFLDGLVIGYASAVIAQIVVGLVGTAVLSAGWIMVIVALVAVAIAAGLSFIMDEADVSFSKKAAEGYSAILGHIWLT</sequence>
<accession>A0A9D9EDA1</accession>
<keyword evidence="1" id="KW-0472">Membrane</keyword>
<feature type="transmembrane region" description="Helical" evidence="1">
    <location>
        <begin position="310"/>
        <end position="332"/>
    </location>
</feature>
<dbReference type="AlphaFoldDB" id="A0A9D9EDA1"/>
<dbReference type="SUPFAM" id="SSF47090">
    <property type="entry name" value="PGBD-like"/>
    <property type="match status" value="1"/>
</dbReference>
<reference evidence="3" key="2">
    <citation type="journal article" date="2021" name="PeerJ">
        <title>Extensive microbial diversity within the chicken gut microbiome revealed by metagenomics and culture.</title>
        <authorList>
            <person name="Gilroy R."/>
            <person name="Ravi A."/>
            <person name="Getino M."/>
            <person name="Pursley I."/>
            <person name="Horton D.L."/>
            <person name="Alikhan N.F."/>
            <person name="Baker D."/>
            <person name="Gharbi K."/>
            <person name="Hall N."/>
            <person name="Watson M."/>
            <person name="Adriaenssens E.M."/>
            <person name="Foster-Nyarko E."/>
            <person name="Jarju S."/>
            <person name="Secka A."/>
            <person name="Antonio M."/>
            <person name="Oren A."/>
            <person name="Chaudhuri R.R."/>
            <person name="La Ragione R."/>
            <person name="Hildebrand F."/>
            <person name="Pallen M.J."/>
        </authorList>
    </citation>
    <scope>NUCLEOTIDE SEQUENCE</scope>
    <source>
        <strain evidence="3">D5-748</strain>
    </source>
</reference>
<protein>
    <submittedName>
        <fullName evidence="3">Peptidoglycan-binding protein</fullName>
    </submittedName>
</protein>
<dbReference type="Gene3D" id="1.10.101.10">
    <property type="entry name" value="PGBD-like superfamily/PGBD"/>
    <property type="match status" value="1"/>
</dbReference>
<feature type="domain" description="Peptidoglycan binding-like" evidence="2">
    <location>
        <begin position="15"/>
        <end position="74"/>
    </location>
</feature>
<gene>
    <name evidence="3" type="ORF">IAC23_08200</name>
</gene>
<evidence type="ECO:0000256" key="1">
    <source>
        <dbReference type="SAM" id="Phobius"/>
    </source>
</evidence>
<reference evidence="3" key="1">
    <citation type="submission" date="2020-10" db="EMBL/GenBank/DDBJ databases">
        <authorList>
            <person name="Gilroy R."/>
        </authorList>
    </citation>
    <scope>NUCLEOTIDE SEQUENCE</scope>
    <source>
        <strain evidence="3">D5-748</strain>
    </source>
</reference>